<dbReference type="CDD" id="cd03699">
    <property type="entry name" value="EF4_II"/>
    <property type="match status" value="1"/>
</dbReference>
<evidence type="ECO:0000259" key="7">
    <source>
        <dbReference type="PROSITE" id="PS51722"/>
    </source>
</evidence>
<protein>
    <recommendedName>
        <fullName evidence="6">Elongation factor 4</fullName>
        <shortName evidence="6">EF-4</shortName>
        <ecNumber evidence="6">3.6.5.n1</ecNumber>
    </recommendedName>
    <alternativeName>
        <fullName evidence="6">Ribosomal back-translocase LepA</fullName>
    </alternativeName>
</protein>
<feature type="binding site" evidence="6">
    <location>
        <begin position="14"/>
        <end position="19"/>
    </location>
    <ligand>
        <name>GTP</name>
        <dbReference type="ChEBI" id="CHEBI:37565"/>
    </ligand>
</feature>
<keyword evidence="8" id="KW-0251">Elongation factor</keyword>
<dbReference type="SUPFAM" id="SSF50447">
    <property type="entry name" value="Translation proteins"/>
    <property type="match status" value="1"/>
</dbReference>
<keyword evidence="6" id="KW-0472">Membrane</keyword>
<dbReference type="Gene3D" id="3.40.50.300">
    <property type="entry name" value="P-loop containing nucleotide triphosphate hydrolases"/>
    <property type="match status" value="1"/>
</dbReference>
<comment type="subcellular location">
    <subcellularLocation>
        <location evidence="6">Cell membrane</location>
        <topology evidence="6">Peripheral membrane protein</topology>
        <orientation evidence="6">Cytoplasmic side</orientation>
    </subcellularLocation>
</comment>
<evidence type="ECO:0000256" key="1">
    <source>
        <dbReference type="ARBA" id="ARBA00005454"/>
    </source>
</evidence>
<dbReference type="InterPro" id="IPR035654">
    <property type="entry name" value="LepA_IV"/>
</dbReference>
<feature type="binding site" evidence="6">
    <location>
        <begin position="130"/>
        <end position="133"/>
    </location>
    <ligand>
        <name>GTP</name>
        <dbReference type="ChEBI" id="CHEBI:37565"/>
    </ligand>
</feature>
<gene>
    <name evidence="6 8" type="primary">lepA</name>
    <name evidence="8" type="ORF">ACI76L_06365</name>
</gene>
<keyword evidence="5 6" id="KW-0342">GTP-binding</keyword>
<dbReference type="Gene3D" id="3.30.70.2570">
    <property type="entry name" value="Elongation factor 4, C-terminal domain"/>
    <property type="match status" value="1"/>
</dbReference>
<dbReference type="Gene3D" id="2.40.30.10">
    <property type="entry name" value="Translation factors"/>
    <property type="match status" value="1"/>
</dbReference>
<dbReference type="PROSITE" id="PS51722">
    <property type="entry name" value="G_TR_2"/>
    <property type="match status" value="1"/>
</dbReference>
<dbReference type="InterPro" id="IPR000795">
    <property type="entry name" value="T_Tr_GTP-bd_dom"/>
</dbReference>
<dbReference type="InterPro" id="IPR013842">
    <property type="entry name" value="LepA_CTD"/>
</dbReference>
<keyword evidence="9" id="KW-1185">Reference proteome</keyword>
<dbReference type="Pfam" id="PF00009">
    <property type="entry name" value="GTP_EFTU"/>
    <property type="match status" value="1"/>
</dbReference>
<dbReference type="Pfam" id="PF00679">
    <property type="entry name" value="EFG_C"/>
    <property type="match status" value="1"/>
</dbReference>
<evidence type="ECO:0000256" key="5">
    <source>
        <dbReference type="ARBA" id="ARBA00023134"/>
    </source>
</evidence>
<comment type="similarity">
    <text evidence="1 6">Belongs to the TRAFAC class translation factor GTPase superfamily. Classic translation factor GTPase family. LepA subfamily.</text>
</comment>
<dbReference type="InterPro" id="IPR035647">
    <property type="entry name" value="EFG_III/V"/>
</dbReference>
<comment type="caution">
    <text evidence="8">The sequence shown here is derived from an EMBL/GenBank/DDBJ whole genome shotgun (WGS) entry which is preliminary data.</text>
</comment>
<evidence type="ECO:0000256" key="2">
    <source>
        <dbReference type="ARBA" id="ARBA00022741"/>
    </source>
</evidence>
<dbReference type="CDD" id="cd03709">
    <property type="entry name" value="lepA_C"/>
    <property type="match status" value="1"/>
</dbReference>
<evidence type="ECO:0000256" key="3">
    <source>
        <dbReference type="ARBA" id="ARBA00022801"/>
    </source>
</evidence>
<keyword evidence="6" id="KW-1003">Cell membrane</keyword>
<dbReference type="InterPro" id="IPR009000">
    <property type="entry name" value="Transl_B-barrel_sf"/>
</dbReference>
<sequence length="598" mass="66757">MKNIRNFCIIAHIDHGKSTLADRLLDFTKTITEREKQDQLLDNMDLERERGITIKSHAIQMEYEYKGETYILNLIDTPGHVDFSYEVSRSIAACEGALLIVDAAQSIQAQTISNLYLALENDLEIIPILNKIDLPSANPEEVKDDIVDLLGCSPDDIIPASGKTGLGVEQILEAIIERIPAPKGDPEAPLQALIFDSVYNPFRGVETYFRVMNGKISKNDKIKFMSSDKIYQADEVGTLKLNQVPKPFVGCGDVGYLITGIKDAREVKVGDTITTAQNGCTEAIDGFEDVKPMVFAGIYPVDTEDYEELRASMEKLQLNDASLVFTPESSAALGFGFRCGFLGMLHLEIIQERLEREFDMTVITTVPNVSYLAYTKKDPETPIVVNNPSDLPEPSKLDRVEEPYIKASIITKADFVGQVMSLCIEKRGQITNQTYLTPERVELNFDMPLAEIVFDFYDRLKTVSKGYASFDYSPIGMRASNLVKVDVLINANSVDALSALIHADNAYNIGKKMCEKLRELIPRQQFDIPIQAAIGAKIIARETIKALRKDVTAKCYGGDISRKRKLLEKQKKGKKRMRQIGNVEVPQSAFMAVLKLND</sequence>
<dbReference type="EC" id="3.6.5.n1" evidence="6"/>
<evidence type="ECO:0000256" key="4">
    <source>
        <dbReference type="ARBA" id="ARBA00022917"/>
    </source>
</evidence>
<dbReference type="PRINTS" id="PR00315">
    <property type="entry name" value="ELONGATNFCT"/>
</dbReference>
<dbReference type="CDD" id="cd01890">
    <property type="entry name" value="LepA"/>
    <property type="match status" value="1"/>
</dbReference>
<dbReference type="InterPro" id="IPR027417">
    <property type="entry name" value="P-loop_NTPase"/>
</dbReference>
<dbReference type="Gene3D" id="3.30.70.240">
    <property type="match status" value="1"/>
</dbReference>
<evidence type="ECO:0000313" key="8">
    <source>
        <dbReference type="EMBL" id="MFK8293400.1"/>
    </source>
</evidence>
<dbReference type="Gene3D" id="3.30.70.870">
    <property type="entry name" value="Elongation Factor G (Translational Gtpase), domain 3"/>
    <property type="match status" value="1"/>
</dbReference>
<dbReference type="HAMAP" id="MF_00071">
    <property type="entry name" value="LepA"/>
    <property type="match status" value="1"/>
</dbReference>
<dbReference type="PANTHER" id="PTHR43512">
    <property type="entry name" value="TRANSLATION FACTOR GUF1-RELATED"/>
    <property type="match status" value="1"/>
</dbReference>
<dbReference type="NCBIfam" id="TIGR01393">
    <property type="entry name" value="lepA"/>
    <property type="match status" value="1"/>
</dbReference>
<dbReference type="InterPro" id="IPR038363">
    <property type="entry name" value="LepA_C_sf"/>
</dbReference>
<keyword evidence="2 6" id="KW-0547">Nucleotide-binding</keyword>
<dbReference type="GO" id="GO:0016787">
    <property type="term" value="F:hydrolase activity"/>
    <property type="evidence" value="ECO:0007669"/>
    <property type="project" value="UniProtKB-KW"/>
</dbReference>
<reference evidence="8 9" key="1">
    <citation type="journal article" date="2016" name="Sci. Rep.">
        <title>Whole genome sequencing identifies a novel species of the genus Capnocytophaga isolated from dog and cat bite wounds in humans.</title>
        <authorList>
            <person name="Zangenah S."/>
            <person name="Abbasi N."/>
            <person name="Andersson A.F."/>
            <person name="Bergman P."/>
        </authorList>
    </citation>
    <scope>NUCLEOTIDE SEQUENCE [LARGE SCALE GENOMIC DNA]</scope>
    <source>
        <strain evidence="8 9">W5</strain>
    </source>
</reference>
<dbReference type="Pfam" id="PF03144">
    <property type="entry name" value="GTP_EFTU_D2"/>
    <property type="match status" value="1"/>
</dbReference>
<proteinExistence type="inferred from homology"/>
<dbReference type="InterPro" id="IPR004161">
    <property type="entry name" value="EFTu-like_2"/>
</dbReference>
<feature type="domain" description="Tr-type G" evidence="7">
    <location>
        <begin position="2"/>
        <end position="183"/>
    </location>
</feature>
<dbReference type="InterPro" id="IPR005225">
    <property type="entry name" value="Small_GTP-bd"/>
</dbReference>
<keyword evidence="3 6" id="KW-0378">Hydrolase</keyword>
<dbReference type="SUPFAM" id="SSF52540">
    <property type="entry name" value="P-loop containing nucleoside triphosphate hydrolases"/>
    <property type="match status" value="1"/>
</dbReference>
<comment type="function">
    <text evidence="6">Required for accurate and efficient protein synthesis under certain stress conditions. May act as a fidelity factor of the translation reaction, by catalyzing a one-codon backward translocation of tRNAs on improperly translocated ribosomes. Back-translocation proceeds from a post-translocation (POST) complex to a pre-translocation (PRE) complex, thus giving elongation factor G a second chance to translocate the tRNAs correctly. Binds to ribosomes in a GTP-dependent manner.</text>
</comment>
<keyword evidence="4 6" id="KW-0648">Protein biosynthesis</keyword>
<dbReference type="GO" id="GO:0003746">
    <property type="term" value="F:translation elongation factor activity"/>
    <property type="evidence" value="ECO:0007669"/>
    <property type="project" value="UniProtKB-KW"/>
</dbReference>
<dbReference type="Pfam" id="PF06421">
    <property type="entry name" value="LepA_C"/>
    <property type="match status" value="1"/>
</dbReference>
<evidence type="ECO:0000256" key="6">
    <source>
        <dbReference type="HAMAP-Rule" id="MF_00071"/>
    </source>
</evidence>
<dbReference type="NCBIfam" id="TIGR00231">
    <property type="entry name" value="small_GTP"/>
    <property type="match status" value="1"/>
</dbReference>
<name>A0ABW8QBB1_9FLAO</name>
<dbReference type="Proteomes" id="UP001622370">
    <property type="component" value="Unassembled WGS sequence"/>
</dbReference>
<dbReference type="InterPro" id="IPR000640">
    <property type="entry name" value="EFG_V-like"/>
</dbReference>
<dbReference type="RefSeq" id="WP_405254166.1">
    <property type="nucleotide sequence ID" value="NZ_JBJGWE010000003.1"/>
</dbReference>
<accession>A0ABW8QBB1</accession>
<dbReference type="EMBL" id="JBJGWJ010000003">
    <property type="protein sequence ID" value="MFK8293400.1"/>
    <property type="molecule type" value="Genomic_DNA"/>
</dbReference>
<dbReference type="CDD" id="cd16260">
    <property type="entry name" value="EF4_III"/>
    <property type="match status" value="1"/>
</dbReference>
<comment type="catalytic activity">
    <reaction evidence="6">
        <text>GTP + H2O = GDP + phosphate + H(+)</text>
        <dbReference type="Rhea" id="RHEA:19669"/>
        <dbReference type="ChEBI" id="CHEBI:15377"/>
        <dbReference type="ChEBI" id="CHEBI:15378"/>
        <dbReference type="ChEBI" id="CHEBI:37565"/>
        <dbReference type="ChEBI" id="CHEBI:43474"/>
        <dbReference type="ChEBI" id="CHEBI:58189"/>
        <dbReference type="EC" id="3.6.5.n1"/>
    </reaction>
</comment>
<dbReference type="PANTHER" id="PTHR43512:SF4">
    <property type="entry name" value="TRANSLATION FACTOR GUF1 HOMOLOG, CHLOROPLASTIC"/>
    <property type="match status" value="1"/>
</dbReference>
<dbReference type="InterPro" id="IPR006297">
    <property type="entry name" value="EF-4"/>
</dbReference>
<evidence type="ECO:0000313" key="9">
    <source>
        <dbReference type="Proteomes" id="UP001622370"/>
    </source>
</evidence>
<organism evidence="8 9">
    <name type="scientific">Capnocytophaga stomatis</name>
    <dbReference type="NCBI Taxonomy" id="1848904"/>
    <lineage>
        <taxon>Bacteria</taxon>
        <taxon>Pseudomonadati</taxon>
        <taxon>Bacteroidota</taxon>
        <taxon>Flavobacteriia</taxon>
        <taxon>Flavobacteriales</taxon>
        <taxon>Flavobacteriaceae</taxon>
        <taxon>Capnocytophaga</taxon>
    </lineage>
</organism>
<dbReference type="SUPFAM" id="SSF54980">
    <property type="entry name" value="EF-G C-terminal domain-like"/>
    <property type="match status" value="2"/>
</dbReference>